<evidence type="ECO:0000259" key="1">
    <source>
        <dbReference type="Pfam" id="PF18909"/>
    </source>
</evidence>
<reference evidence="3" key="1">
    <citation type="submission" date="2016-10" db="EMBL/GenBank/DDBJ databases">
        <authorList>
            <person name="Varghese N."/>
            <person name="Submissions S."/>
        </authorList>
    </citation>
    <scope>NUCLEOTIDE SEQUENCE [LARGE SCALE GENOMIC DNA]</scope>
    <source>
        <strain evidence="3">VPI 5359</strain>
    </source>
</reference>
<feature type="domain" description="dATP/dGTP diphosphohydrolase N-terminal" evidence="1">
    <location>
        <begin position="91"/>
        <end position="181"/>
    </location>
</feature>
<accession>A0A1H3IQI2</accession>
<keyword evidence="3" id="KW-1185">Reference proteome</keyword>
<evidence type="ECO:0000313" key="3">
    <source>
        <dbReference type="Proteomes" id="UP000199652"/>
    </source>
</evidence>
<protein>
    <recommendedName>
        <fullName evidence="1">dATP/dGTP diphosphohydrolase N-terminal domain-containing protein</fullName>
    </recommendedName>
</protein>
<proteinExistence type="predicted"/>
<gene>
    <name evidence="2" type="ORF">SAMN04488579_12430</name>
</gene>
<name>A0A1H3IQI2_EUBBA</name>
<sequence>MSKPKFDISEYPGNYVMHCDTEEKAKVFCKYMDSVGLQWSTNVSYKNETNFGMNLKRTVYYFNDGRYGNKYFVDKDYTILEFDDFDWSGTSQTAKSDTGKPRLSLVSPYLIEAVGTVRTYGTEKYGSPDNWREVEPDRYRDALMRHWCEYLKDPMSRDAESGLLHIDHVACNVNFLVEVAHAED</sequence>
<dbReference type="InterPro" id="IPR044038">
    <property type="entry name" value="dATP/dGTP_diPOhydrolase_N"/>
</dbReference>
<dbReference type="EMBL" id="FNOU01000024">
    <property type="protein sequence ID" value="SDY29575.1"/>
    <property type="molecule type" value="Genomic_DNA"/>
</dbReference>
<dbReference type="AlphaFoldDB" id="A0A1H3IQI2"/>
<evidence type="ECO:0000313" key="2">
    <source>
        <dbReference type="EMBL" id="SDY29575.1"/>
    </source>
</evidence>
<dbReference type="Proteomes" id="UP000199652">
    <property type="component" value="Unassembled WGS sequence"/>
</dbReference>
<organism evidence="2 3">
    <name type="scientific">Eubacterium barkeri</name>
    <name type="common">Clostridium barkeri</name>
    <dbReference type="NCBI Taxonomy" id="1528"/>
    <lineage>
        <taxon>Bacteria</taxon>
        <taxon>Bacillati</taxon>
        <taxon>Bacillota</taxon>
        <taxon>Clostridia</taxon>
        <taxon>Eubacteriales</taxon>
        <taxon>Eubacteriaceae</taxon>
        <taxon>Eubacterium</taxon>
    </lineage>
</organism>
<dbReference type="Pfam" id="PF18909">
    <property type="entry name" value="dGTP_diPhyd_N"/>
    <property type="match status" value="1"/>
</dbReference>
<dbReference type="RefSeq" id="WP_090246716.1">
    <property type="nucleotide sequence ID" value="NZ_FNOU01000024.1"/>
</dbReference>
<dbReference type="OrthoDB" id="2086542at2"/>
<dbReference type="STRING" id="1528.SAMN04488579_12430"/>